<dbReference type="OrthoDB" id="513872at2"/>
<dbReference type="STRING" id="582515.KR51_00017780"/>
<evidence type="ECO:0000256" key="1">
    <source>
        <dbReference type="ARBA" id="ARBA00043978"/>
    </source>
</evidence>
<dbReference type="PANTHER" id="PTHR35319:SF2">
    <property type="entry name" value="YCF54"/>
    <property type="match status" value="1"/>
</dbReference>
<keyword evidence="3" id="KW-1185">Reference proteome</keyword>
<dbReference type="Proteomes" id="UP000016960">
    <property type="component" value="Unassembled WGS sequence"/>
</dbReference>
<dbReference type="InterPro" id="IPR038409">
    <property type="entry name" value="Ycf54-like_sf"/>
</dbReference>
<dbReference type="EMBL" id="ASSJ01000047">
    <property type="protein sequence ID" value="ERN41560.1"/>
    <property type="molecule type" value="Genomic_DNA"/>
</dbReference>
<dbReference type="InterPro" id="IPR019616">
    <property type="entry name" value="Ycf54"/>
</dbReference>
<dbReference type="PANTHER" id="PTHR35319">
    <property type="match status" value="1"/>
</dbReference>
<proteinExistence type="inferred from homology"/>
<dbReference type="AlphaFoldDB" id="U5DPD5"/>
<reference evidence="2 3" key="1">
    <citation type="submission" date="2013-05" db="EMBL/GenBank/DDBJ databases">
        <title>Draft genome sequence of Rubidibacter lacunae KORDI 51-2.</title>
        <authorList>
            <person name="Choi D.H."/>
            <person name="Noh J.H."/>
            <person name="Kwon K.-K."/>
            <person name="Lee J.-H."/>
            <person name="Ryu J.-Y."/>
        </authorList>
    </citation>
    <scope>NUCLEOTIDE SEQUENCE [LARGE SCALE GENOMIC DNA]</scope>
    <source>
        <strain evidence="2 3">KORDI 51-2</strain>
    </source>
</reference>
<organism evidence="2 3">
    <name type="scientific">Rubidibacter lacunae KORDI 51-2</name>
    <dbReference type="NCBI Taxonomy" id="582515"/>
    <lineage>
        <taxon>Bacteria</taxon>
        <taxon>Bacillati</taxon>
        <taxon>Cyanobacteriota</taxon>
        <taxon>Cyanophyceae</taxon>
        <taxon>Oscillatoriophycideae</taxon>
        <taxon>Chroococcales</taxon>
        <taxon>Aphanothecaceae</taxon>
        <taxon>Rubidibacter</taxon>
    </lineage>
</organism>
<dbReference type="eggNOG" id="ENOG50319CP">
    <property type="taxonomic scope" value="Bacteria"/>
</dbReference>
<sequence>MTAEPTTYHFVLTSQRFLFEEEPFEEVLEERYRYYEEHGKDIDFWPVKQPAFLEAPEFADAKARCPEPPVAIVTTDLDFANWLKLRLEYVIAGSFVAPCAAIPDAIASLESVA</sequence>
<evidence type="ECO:0000313" key="3">
    <source>
        <dbReference type="Proteomes" id="UP000016960"/>
    </source>
</evidence>
<dbReference type="RefSeq" id="WP_022606603.1">
    <property type="nucleotide sequence ID" value="NZ_ASSJ01000047.1"/>
</dbReference>
<evidence type="ECO:0000313" key="2">
    <source>
        <dbReference type="EMBL" id="ERN41560.1"/>
    </source>
</evidence>
<dbReference type="Gene3D" id="3.30.70.1860">
    <property type="entry name" value="Uncharacterised protein family Ycf54"/>
    <property type="match status" value="1"/>
</dbReference>
<comment type="similarity">
    <text evidence="1">Belongs to the ycf54 family.</text>
</comment>
<gene>
    <name evidence="2" type="ORF">KR51_00017780</name>
</gene>
<accession>U5DPD5</accession>
<dbReference type="PATRIC" id="fig|582515.4.peg.2020"/>
<dbReference type="Pfam" id="PF10674">
    <property type="entry name" value="Ycf54"/>
    <property type="match status" value="1"/>
</dbReference>
<comment type="caution">
    <text evidence="2">The sequence shown here is derived from an EMBL/GenBank/DDBJ whole genome shotgun (WGS) entry which is preliminary data.</text>
</comment>
<dbReference type="InParanoid" id="U5DPD5"/>
<name>U5DPD5_9CHRO</name>
<protein>
    <submittedName>
        <fullName evidence="2">Uncharacterized protein</fullName>
    </submittedName>
</protein>